<dbReference type="EMBL" id="UINC01175841">
    <property type="protein sequence ID" value="SVD82674.1"/>
    <property type="molecule type" value="Genomic_DNA"/>
</dbReference>
<dbReference type="InterPro" id="IPR029060">
    <property type="entry name" value="PIN-like_dom_sf"/>
</dbReference>
<proteinExistence type="predicted"/>
<dbReference type="InterPro" id="IPR002716">
    <property type="entry name" value="PIN_dom"/>
</dbReference>
<feature type="non-terminal residue" evidence="2">
    <location>
        <position position="88"/>
    </location>
</feature>
<accession>A0A382YHH5</accession>
<evidence type="ECO:0000313" key="2">
    <source>
        <dbReference type="EMBL" id="SVD82674.1"/>
    </source>
</evidence>
<reference evidence="2" key="1">
    <citation type="submission" date="2018-05" db="EMBL/GenBank/DDBJ databases">
        <authorList>
            <person name="Lanie J.A."/>
            <person name="Ng W.-L."/>
            <person name="Kazmierczak K.M."/>
            <person name="Andrzejewski T.M."/>
            <person name="Davidsen T.M."/>
            <person name="Wayne K.J."/>
            <person name="Tettelin H."/>
            <person name="Glass J.I."/>
            <person name="Rusch D."/>
            <person name="Podicherti R."/>
            <person name="Tsui H.-C.T."/>
            <person name="Winkler M.E."/>
        </authorList>
    </citation>
    <scope>NUCLEOTIDE SEQUENCE</scope>
</reference>
<dbReference type="AlphaFoldDB" id="A0A382YHH5"/>
<gene>
    <name evidence="2" type="ORF">METZ01_LOCUS435528</name>
</gene>
<protein>
    <recommendedName>
        <fullName evidence="1">PIN domain-containing protein</fullName>
    </recommendedName>
</protein>
<evidence type="ECO:0000259" key="1">
    <source>
        <dbReference type="Pfam" id="PF13470"/>
    </source>
</evidence>
<organism evidence="2">
    <name type="scientific">marine metagenome</name>
    <dbReference type="NCBI Taxonomy" id="408172"/>
    <lineage>
        <taxon>unclassified sequences</taxon>
        <taxon>metagenomes</taxon>
        <taxon>ecological metagenomes</taxon>
    </lineage>
</organism>
<name>A0A382YHH5_9ZZZZ</name>
<dbReference type="SUPFAM" id="SSF88723">
    <property type="entry name" value="PIN domain-like"/>
    <property type="match status" value="1"/>
</dbReference>
<sequence>MLKGVLRILGRLAGKRPPKRVVLDTNVLIAAAWNKGSASRRIVEACLEGKDLRAVSSPALRREYEFILKRAARKSKYRKSLQHLVETA</sequence>
<feature type="domain" description="PIN" evidence="1">
    <location>
        <begin position="20"/>
        <end position="84"/>
    </location>
</feature>
<dbReference type="Pfam" id="PF13470">
    <property type="entry name" value="PIN_3"/>
    <property type="match status" value="1"/>
</dbReference>